<dbReference type="SUPFAM" id="SSF47113">
    <property type="entry name" value="Histone-fold"/>
    <property type="match status" value="1"/>
</dbReference>
<dbReference type="InterPro" id="IPR035425">
    <property type="entry name" value="CENP-T/H4_C"/>
</dbReference>
<feature type="compositionally biased region" description="Polar residues" evidence="5">
    <location>
        <begin position="1"/>
        <end position="29"/>
    </location>
</feature>
<dbReference type="CDD" id="cd22920">
    <property type="entry name" value="HFD_CENP-T"/>
    <property type="match status" value="1"/>
</dbReference>
<evidence type="ECO:0000256" key="1">
    <source>
        <dbReference type="ARBA" id="ARBA00004123"/>
    </source>
</evidence>
<dbReference type="FunFam" id="1.10.20.10:FF:000105">
    <property type="entry name" value="Inner kinetochore subunit cnp20"/>
    <property type="match status" value="1"/>
</dbReference>
<dbReference type="PANTHER" id="PTHR22980">
    <property type="entry name" value="CORTISTATIN"/>
    <property type="match status" value="1"/>
</dbReference>
<feature type="region of interest" description="Disordered" evidence="5">
    <location>
        <begin position="520"/>
        <end position="541"/>
    </location>
</feature>
<comment type="subcellular location">
    <subcellularLocation>
        <location evidence="2">Chromosome</location>
    </subcellularLocation>
    <subcellularLocation>
        <location evidence="1">Nucleus</location>
    </subcellularLocation>
</comment>
<dbReference type="GO" id="GO:0046982">
    <property type="term" value="F:protein heterodimerization activity"/>
    <property type="evidence" value="ECO:0007669"/>
    <property type="project" value="InterPro"/>
</dbReference>
<evidence type="ECO:0000313" key="8">
    <source>
        <dbReference type="Proteomes" id="UP000469558"/>
    </source>
</evidence>
<dbReference type="GO" id="GO:0005694">
    <property type="term" value="C:chromosome"/>
    <property type="evidence" value="ECO:0007669"/>
    <property type="project" value="UniProtKB-SubCell"/>
</dbReference>
<dbReference type="AlphaFoldDB" id="A0A8T9BX38"/>
<feature type="region of interest" description="Disordered" evidence="5">
    <location>
        <begin position="329"/>
        <end position="382"/>
    </location>
</feature>
<gene>
    <name evidence="7" type="primary">cnp20</name>
    <name evidence="7" type="ORF">LSUE1_G004727</name>
</gene>
<dbReference type="EMBL" id="QGMK01001582">
    <property type="protein sequence ID" value="TVY67400.1"/>
    <property type="molecule type" value="Genomic_DNA"/>
</dbReference>
<comment type="caution">
    <text evidence="7">The sequence shown here is derived from an EMBL/GenBank/DDBJ whole genome shotgun (WGS) entry which is preliminary data.</text>
</comment>
<organism evidence="7 8">
    <name type="scientific">Lachnellula suecica</name>
    <dbReference type="NCBI Taxonomy" id="602035"/>
    <lineage>
        <taxon>Eukaryota</taxon>
        <taxon>Fungi</taxon>
        <taxon>Dikarya</taxon>
        <taxon>Ascomycota</taxon>
        <taxon>Pezizomycotina</taxon>
        <taxon>Leotiomycetes</taxon>
        <taxon>Helotiales</taxon>
        <taxon>Lachnaceae</taxon>
        <taxon>Lachnellula</taxon>
    </lineage>
</organism>
<proteinExistence type="predicted"/>
<dbReference type="GO" id="GO:0071821">
    <property type="term" value="C:FANCM-MHF complex"/>
    <property type="evidence" value="ECO:0007669"/>
    <property type="project" value="TreeGrafter"/>
</dbReference>
<dbReference type="OrthoDB" id="10071681at2759"/>
<dbReference type="Proteomes" id="UP000469558">
    <property type="component" value="Unassembled WGS sequence"/>
</dbReference>
<dbReference type="Gene3D" id="1.10.20.10">
    <property type="entry name" value="Histone, subunit A"/>
    <property type="match status" value="1"/>
</dbReference>
<feature type="compositionally biased region" description="Low complexity" evidence="5">
    <location>
        <begin position="84"/>
        <end position="108"/>
    </location>
</feature>
<keyword evidence="8" id="KW-1185">Reference proteome</keyword>
<evidence type="ECO:0000256" key="4">
    <source>
        <dbReference type="ARBA" id="ARBA00023242"/>
    </source>
</evidence>
<sequence length="541" mass="59399">MATNPASRNAPTGSSTRPPRITPRNSDSNEALLAAATKETPYGTLHKLANLPRPTTPLRRASSAGPPSQRSTRRTPAGQARTPGAAAQRGSARRAVAVTPHGRAAARQLEARRAGLTPGKDRRRSGRQQRETPRDTLRALSRLLAPKTKPIVPTPPAAKSTNVNFRLPEDDLEDGPELERPRMSLPIDDEDDDSLLLPPQSAGLEDENFTVQSVELGRRAISEQPLNRFSRGSFGSVRLSDQFPNMNEMGFNDYDDSSVMAGQDFEDDDLSGDVSGLPGDNNTETLRDIERGRISLGRTSDIRPTVVSGDDTETTFVFNVPPRDVSELQDLEPADEPLARIEDEVSDEDAPDEEVPDEMEEDEVDNVSMGDHDSRTSPQPVDMDISLVDTTLQEGDIASATRPKVAKKKRMKISKHGIQYPSLPPGVVKKLATSYARMGGNSKAKISKETLDAVMQASDWFFEQVSDDLAAYAKHAGRKTIDESDIVTLMARQRQTNATTTPFSLAQKHLPRELLQDLRMVPPSKLKKGRQLHKVEEDPEE</sequence>
<feature type="compositionally biased region" description="Basic and acidic residues" evidence="5">
    <location>
        <begin position="128"/>
        <end position="137"/>
    </location>
</feature>
<dbReference type="GO" id="GO:0003682">
    <property type="term" value="F:chromatin binding"/>
    <property type="evidence" value="ECO:0007669"/>
    <property type="project" value="TreeGrafter"/>
</dbReference>
<name>A0A8T9BX38_9HELO</name>
<evidence type="ECO:0000313" key="7">
    <source>
        <dbReference type="EMBL" id="TVY67400.1"/>
    </source>
</evidence>
<dbReference type="GO" id="GO:0031297">
    <property type="term" value="P:replication fork processing"/>
    <property type="evidence" value="ECO:0007669"/>
    <property type="project" value="TreeGrafter"/>
</dbReference>
<dbReference type="InterPro" id="IPR009072">
    <property type="entry name" value="Histone-fold"/>
</dbReference>
<protein>
    <submittedName>
        <fullName evidence="7">Inner kinetochore subunit cnp20</fullName>
    </submittedName>
</protein>
<dbReference type="Pfam" id="PF15511">
    <property type="entry name" value="CENP-T_C"/>
    <property type="match status" value="1"/>
</dbReference>
<keyword evidence="3" id="KW-0158">Chromosome</keyword>
<evidence type="ECO:0000256" key="2">
    <source>
        <dbReference type="ARBA" id="ARBA00004286"/>
    </source>
</evidence>
<keyword evidence="4" id="KW-0539">Nucleus</keyword>
<evidence type="ECO:0000256" key="5">
    <source>
        <dbReference type="SAM" id="MobiDB-lite"/>
    </source>
</evidence>
<feature type="domain" description="CENP-T/Histone H4 histone fold" evidence="6">
    <location>
        <begin position="416"/>
        <end position="522"/>
    </location>
</feature>
<feature type="region of interest" description="Disordered" evidence="5">
    <location>
        <begin position="1"/>
        <end position="192"/>
    </location>
</feature>
<evidence type="ECO:0000259" key="6">
    <source>
        <dbReference type="Pfam" id="PF15511"/>
    </source>
</evidence>
<feature type="compositionally biased region" description="Acidic residues" evidence="5">
    <location>
        <begin position="344"/>
        <end position="365"/>
    </location>
</feature>
<accession>A0A8T9BX38</accession>
<dbReference type="PANTHER" id="PTHR22980:SF5">
    <property type="entry name" value="CENP-T_HISTONE H4 HISTONE FOLD DOMAIN-CONTAINING PROTEIN"/>
    <property type="match status" value="1"/>
</dbReference>
<dbReference type="GO" id="GO:0000712">
    <property type="term" value="P:resolution of meiotic recombination intermediates"/>
    <property type="evidence" value="ECO:0007669"/>
    <property type="project" value="TreeGrafter"/>
</dbReference>
<evidence type="ECO:0000256" key="3">
    <source>
        <dbReference type="ARBA" id="ARBA00022454"/>
    </source>
</evidence>
<reference evidence="7 8" key="1">
    <citation type="submission" date="2018-05" db="EMBL/GenBank/DDBJ databases">
        <title>Genome sequencing and assembly of the regulated plant pathogen Lachnellula willkommii and related sister species for the development of diagnostic species identification markers.</title>
        <authorList>
            <person name="Giroux E."/>
            <person name="Bilodeau G."/>
        </authorList>
    </citation>
    <scope>NUCLEOTIDE SEQUENCE [LARGE SCALE GENOMIC DNA]</scope>
    <source>
        <strain evidence="7 8">CBS 268.59</strain>
    </source>
</reference>